<protein>
    <submittedName>
        <fullName evidence="1">Uncharacterized protein</fullName>
    </submittedName>
</protein>
<evidence type="ECO:0000313" key="1">
    <source>
        <dbReference type="EMBL" id="ETR97715.1"/>
    </source>
</evidence>
<gene>
    <name evidence="1" type="ORF">M419DRAFT_90942</name>
</gene>
<dbReference type="HOGENOM" id="CLU_1972052_0_0_1"/>
<dbReference type="OrthoDB" id="4881101at2759"/>
<name>A0A024RZW8_HYPJR</name>
<accession>A0A024RZW8</accession>
<dbReference type="KEGG" id="trr:M419DRAFT_90942"/>
<sequence>MRDQISPNGKVYRFKPYHKWDDWTQRHCHVPKAVRNHMVVVIRKSPINNDNWRVATITTTVSPGIDERLFVPIAPMPQDPVTHMQLHLADDPYGDMGLPRPSYLRVSSIYEVPHKALVEQRSYYRNL</sequence>
<dbReference type="AlphaFoldDB" id="A0A024RZW8"/>
<dbReference type="Proteomes" id="UP000024376">
    <property type="component" value="Unassembled WGS sequence"/>
</dbReference>
<dbReference type="EMBL" id="KI911168">
    <property type="protein sequence ID" value="ETR97715.1"/>
    <property type="molecule type" value="Genomic_DNA"/>
</dbReference>
<evidence type="ECO:0000313" key="2">
    <source>
        <dbReference type="Proteomes" id="UP000024376"/>
    </source>
</evidence>
<reference evidence="2" key="1">
    <citation type="journal article" date="2013" name="Ind. Biotechnol.">
        <title>Comparative genomics analysis of Trichoderma reesei strains.</title>
        <authorList>
            <person name="Koike H."/>
            <person name="Aerts A."/>
            <person name="LaButti K."/>
            <person name="Grigoriev I.V."/>
            <person name="Baker S.E."/>
        </authorList>
    </citation>
    <scope>NUCLEOTIDE SEQUENCE [LARGE SCALE GENOMIC DNA]</scope>
    <source>
        <strain evidence="2">ATCC 56765 / BCRC 32924 / NRRL 11460 / Rut C-30</strain>
    </source>
</reference>
<organism evidence="1 2">
    <name type="scientific">Hypocrea jecorina (strain ATCC 56765 / BCRC 32924 / NRRL 11460 / Rut C-30)</name>
    <name type="common">Trichoderma reesei</name>
    <dbReference type="NCBI Taxonomy" id="1344414"/>
    <lineage>
        <taxon>Eukaryota</taxon>
        <taxon>Fungi</taxon>
        <taxon>Dikarya</taxon>
        <taxon>Ascomycota</taxon>
        <taxon>Pezizomycotina</taxon>
        <taxon>Sordariomycetes</taxon>
        <taxon>Hypocreomycetidae</taxon>
        <taxon>Hypocreales</taxon>
        <taxon>Hypocreaceae</taxon>
        <taxon>Trichoderma</taxon>
    </lineage>
</organism>
<proteinExistence type="predicted"/>